<dbReference type="InterPro" id="IPR008979">
    <property type="entry name" value="Galactose-bd-like_sf"/>
</dbReference>
<organism evidence="3 4">
    <name type="scientific">Heterodermia speciosa</name>
    <dbReference type="NCBI Taxonomy" id="116794"/>
    <lineage>
        <taxon>Eukaryota</taxon>
        <taxon>Fungi</taxon>
        <taxon>Dikarya</taxon>
        <taxon>Ascomycota</taxon>
        <taxon>Pezizomycotina</taxon>
        <taxon>Lecanoromycetes</taxon>
        <taxon>OSLEUM clade</taxon>
        <taxon>Lecanoromycetidae</taxon>
        <taxon>Caliciales</taxon>
        <taxon>Physciaceae</taxon>
        <taxon>Heterodermia</taxon>
    </lineage>
</organism>
<evidence type="ECO:0000313" key="4">
    <source>
        <dbReference type="Proteomes" id="UP000664521"/>
    </source>
</evidence>
<protein>
    <recommendedName>
        <fullName evidence="5">Ubiquitin 3 binding protein But2 C-terminal domain-containing protein</fullName>
    </recommendedName>
</protein>
<evidence type="ECO:0000256" key="1">
    <source>
        <dbReference type="SAM" id="MobiDB-lite"/>
    </source>
</evidence>
<accession>A0A8H3PGB6</accession>
<evidence type="ECO:0008006" key="5">
    <source>
        <dbReference type="Google" id="ProtNLM"/>
    </source>
</evidence>
<evidence type="ECO:0000313" key="3">
    <source>
        <dbReference type="EMBL" id="CAF9940008.1"/>
    </source>
</evidence>
<dbReference type="AlphaFoldDB" id="A0A8H3PGB6"/>
<proteinExistence type="predicted"/>
<keyword evidence="4" id="KW-1185">Reference proteome</keyword>
<dbReference type="Proteomes" id="UP000664521">
    <property type="component" value="Unassembled WGS sequence"/>
</dbReference>
<keyword evidence="2" id="KW-0732">Signal</keyword>
<reference evidence="3" key="1">
    <citation type="submission" date="2021-03" db="EMBL/GenBank/DDBJ databases">
        <authorList>
            <person name="Tagirdzhanova G."/>
        </authorList>
    </citation>
    <scope>NUCLEOTIDE SEQUENCE</scope>
</reference>
<feature type="compositionally biased region" description="Low complexity" evidence="1">
    <location>
        <begin position="86"/>
        <end position="99"/>
    </location>
</feature>
<comment type="caution">
    <text evidence="3">The sequence shown here is derived from an EMBL/GenBank/DDBJ whole genome shotgun (WGS) entry which is preliminary data.</text>
</comment>
<dbReference type="Gene3D" id="2.60.120.260">
    <property type="entry name" value="Galactose-binding domain-like"/>
    <property type="match status" value="1"/>
</dbReference>
<feature type="chain" id="PRO_5034477077" description="Ubiquitin 3 binding protein But2 C-terminal domain-containing protein" evidence="2">
    <location>
        <begin position="20"/>
        <end position="274"/>
    </location>
</feature>
<feature type="signal peptide" evidence="2">
    <location>
        <begin position="1"/>
        <end position="19"/>
    </location>
</feature>
<dbReference type="EMBL" id="CAJPDS010000142">
    <property type="protein sequence ID" value="CAF9940008.1"/>
    <property type="molecule type" value="Genomic_DNA"/>
</dbReference>
<evidence type="ECO:0000256" key="2">
    <source>
        <dbReference type="SAM" id="SignalP"/>
    </source>
</evidence>
<sequence length="274" mass="28934">MRLSTIGCLLAFATRATLSAVAPRAVCNADNVLRALRANSAQASPFCSTYTLPPPNQPLPTYVSQYPASRVSSACTCLITQSTTSTSISSTTSSTSSTTPPTPVSTCKTERITNGNFEQKLNNQPVAWQFAGEVHDPSGNGAYTLSTFNDENGNTYGSFFIQNSATGATGTTTIKQSTPALCGGTTYKLTYSSQISITNGSPGRACSVRISLADQQLVYIGPPNGDPPPFTYQVRETTFVYTGTRAGGNVFTVEFSCNAPQGFYKIDDISLVGV</sequence>
<dbReference type="SUPFAM" id="SSF49785">
    <property type="entry name" value="Galactose-binding domain-like"/>
    <property type="match status" value="1"/>
</dbReference>
<dbReference type="OrthoDB" id="3562088at2759"/>
<name>A0A8H3PGB6_9LECA</name>
<feature type="region of interest" description="Disordered" evidence="1">
    <location>
        <begin position="86"/>
        <end position="106"/>
    </location>
</feature>
<gene>
    <name evidence="3" type="ORF">HETSPECPRED_002133</name>
</gene>